<sequence>MSPIIVLFLSREWESYLVSGWKGYVLKEKMKRLKGALKKWNKEVYGSIDTKIAALVDDIERLDLKGESEGLSEDEL</sequence>
<keyword evidence="1" id="KW-0675">Receptor</keyword>
<keyword evidence="1" id="KW-0418">Kinase</keyword>
<keyword evidence="1" id="KW-0808">Transferase</keyword>
<organism evidence="1 2">
    <name type="scientific">Trifolium medium</name>
    <dbReference type="NCBI Taxonomy" id="97028"/>
    <lineage>
        <taxon>Eukaryota</taxon>
        <taxon>Viridiplantae</taxon>
        <taxon>Streptophyta</taxon>
        <taxon>Embryophyta</taxon>
        <taxon>Tracheophyta</taxon>
        <taxon>Spermatophyta</taxon>
        <taxon>Magnoliopsida</taxon>
        <taxon>eudicotyledons</taxon>
        <taxon>Gunneridae</taxon>
        <taxon>Pentapetalae</taxon>
        <taxon>rosids</taxon>
        <taxon>fabids</taxon>
        <taxon>Fabales</taxon>
        <taxon>Fabaceae</taxon>
        <taxon>Papilionoideae</taxon>
        <taxon>50 kb inversion clade</taxon>
        <taxon>NPAAA clade</taxon>
        <taxon>Hologalegina</taxon>
        <taxon>IRL clade</taxon>
        <taxon>Trifolieae</taxon>
        <taxon>Trifolium</taxon>
    </lineage>
</organism>
<dbReference type="AlphaFoldDB" id="A0A392RUK2"/>
<protein>
    <submittedName>
        <fullName evidence="1">Cysteine-rich receptor-like protein kinase</fullName>
    </submittedName>
</protein>
<comment type="caution">
    <text evidence="1">The sequence shown here is derived from an EMBL/GenBank/DDBJ whole genome shotgun (WGS) entry which is preliminary data.</text>
</comment>
<evidence type="ECO:0000313" key="1">
    <source>
        <dbReference type="EMBL" id="MCI40321.1"/>
    </source>
</evidence>
<dbReference type="Proteomes" id="UP000265520">
    <property type="component" value="Unassembled WGS sequence"/>
</dbReference>
<name>A0A392RUK2_9FABA</name>
<accession>A0A392RUK2</accession>
<proteinExistence type="predicted"/>
<dbReference type="GO" id="GO:0016301">
    <property type="term" value="F:kinase activity"/>
    <property type="evidence" value="ECO:0007669"/>
    <property type="project" value="UniProtKB-KW"/>
</dbReference>
<evidence type="ECO:0000313" key="2">
    <source>
        <dbReference type="Proteomes" id="UP000265520"/>
    </source>
</evidence>
<reference evidence="1 2" key="1">
    <citation type="journal article" date="2018" name="Front. Plant Sci.">
        <title>Red Clover (Trifolium pratense) and Zigzag Clover (T. medium) - A Picture of Genomic Similarities and Differences.</title>
        <authorList>
            <person name="Dluhosova J."/>
            <person name="Istvanek J."/>
            <person name="Nedelnik J."/>
            <person name="Repkova J."/>
        </authorList>
    </citation>
    <scope>NUCLEOTIDE SEQUENCE [LARGE SCALE GENOMIC DNA]</scope>
    <source>
        <strain evidence="2">cv. 10/8</strain>
        <tissue evidence="1">Leaf</tissue>
    </source>
</reference>
<feature type="non-terminal residue" evidence="1">
    <location>
        <position position="76"/>
    </location>
</feature>
<keyword evidence="2" id="KW-1185">Reference proteome</keyword>
<dbReference type="EMBL" id="LXQA010278367">
    <property type="protein sequence ID" value="MCI40321.1"/>
    <property type="molecule type" value="Genomic_DNA"/>
</dbReference>